<dbReference type="Proteomes" id="UP000095287">
    <property type="component" value="Unplaced"/>
</dbReference>
<dbReference type="PANTHER" id="PTHR11461">
    <property type="entry name" value="SERINE PROTEASE INHIBITOR, SERPIN"/>
    <property type="match status" value="1"/>
</dbReference>
<protein>
    <submittedName>
        <fullName evidence="5">SERPIN domain-containing protein</fullName>
    </submittedName>
</protein>
<dbReference type="SUPFAM" id="SSF56574">
    <property type="entry name" value="Serpins"/>
    <property type="match status" value="1"/>
</dbReference>
<dbReference type="CDD" id="cd00172">
    <property type="entry name" value="serpin"/>
    <property type="match status" value="1"/>
</dbReference>
<comment type="similarity">
    <text evidence="1 2">Belongs to the serpin family.</text>
</comment>
<dbReference type="InterPro" id="IPR023795">
    <property type="entry name" value="Serpin_CS"/>
</dbReference>
<dbReference type="AlphaFoldDB" id="A0A1I8AAD2"/>
<evidence type="ECO:0000256" key="2">
    <source>
        <dbReference type="RuleBase" id="RU000411"/>
    </source>
</evidence>
<dbReference type="Pfam" id="PF00079">
    <property type="entry name" value="Serpin"/>
    <property type="match status" value="1"/>
</dbReference>
<dbReference type="WBParaSite" id="L893_g3705.t1">
    <property type="protein sequence ID" value="L893_g3705.t1"/>
    <property type="gene ID" value="L893_g3705"/>
</dbReference>
<dbReference type="SMART" id="SM00093">
    <property type="entry name" value="SERPIN"/>
    <property type="match status" value="1"/>
</dbReference>
<proteinExistence type="inferred from homology"/>
<dbReference type="Gene3D" id="3.30.497.10">
    <property type="entry name" value="Antithrombin, subunit I, domain 2"/>
    <property type="match status" value="1"/>
</dbReference>
<organism evidence="4 5">
    <name type="scientific">Steinernema glaseri</name>
    <dbReference type="NCBI Taxonomy" id="37863"/>
    <lineage>
        <taxon>Eukaryota</taxon>
        <taxon>Metazoa</taxon>
        <taxon>Ecdysozoa</taxon>
        <taxon>Nematoda</taxon>
        <taxon>Chromadorea</taxon>
        <taxon>Rhabditida</taxon>
        <taxon>Tylenchina</taxon>
        <taxon>Panagrolaimomorpha</taxon>
        <taxon>Strongyloidoidea</taxon>
        <taxon>Steinernematidae</taxon>
        <taxon>Steinernema</taxon>
    </lineage>
</organism>
<evidence type="ECO:0000313" key="5">
    <source>
        <dbReference type="WBParaSite" id="L893_g3705.t1"/>
    </source>
</evidence>
<evidence type="ECO:0000259" key="3">
    <source>
        <dbReference type="SMART" id="SM00093"/>
    </source>
</evidence>
<dbReference type="InterPro" id="IPR000215">
    <property type="entry name" value="Serpin_fam"/>
</dbReference>
<dbReference type="InterPro" id="IPR042185">
    <property type="entry name" value="Serpin_sf_2"/>
</dbReference>
<dbReference type="InterPro" id="IPR036186">
    <property type="entry name" value="Serpin_sf"/>
</dbReference>
<dbReference type="GO" id="GO:0004867">
    <property type="term" value="F:serine-type endopeptidase inhibitor activity"/>
    <property type="evidence" value="ECO:0007669"/>
    <property type="project" value="InterPro"/>
</dbReference>
<dbReference type="GO" id="GO:0005615">
    <property type="term" value="C:extracellular space"/>
    <property type="evidence" value="ECO:0007669"/>
    <property type="project" value="InterPro"/>
</dbReference>
<dbReference type="InterPro" id="IPR042178">
    <property type="entry name" value="Serpin_sf_1"/>
</dbReference>
<dbReference type="Gene3D" id="2.30.39.10">
    <property type="entry name" value="Alpha-1-antitrypsin, domain 1"/>
    <property type="match status" value="1"/>
</dbReference>
<sequence>MSSEIVRESLIGRSLLKEPTAAEKAIQQRNEQVNDALFRLSLNALKDKGASSAVVSPFSIAMALATVNEGAQGNTSQQITDVAFGGVSKDEVTEWFKEKLNNMSKYRASPLAVASAIYLDKTLKLIEGYKESVKENFKSDLESVDFRGDPKAQKEVINEYVKKNTGGHITNLFNDDDIHVDTRIVAVNALYMKAKFYDPFEEEYTKDGAFHNEDGSNKQVPTMHGTKKGRFHETDDFVFGNFGFIDHGFDFFIAVPKKGVLSELKENFVSANHSFSLTQSSSMGLPYLHVALPKFNVEASYGLVEALKSLGISDLFTSNANLSGITDESIFVDKVIHKAILELDEKGVTAAAITAMGIALLSACLDRTERTINADRPFLYGVTHQGTPIFVGQYY</sequence>
<keyword evidence="4" id="KW-1185">Reference proteome</keyword>
<dbReference type="PROSITE" id="PS00284">
    <property type="entry name" value="SERPIN"/>
    <property type="match status" value="1"/>
</dbReference>
<accession>A0A1I8AAD2</accession>
<reference evidence="5" key="1">
    <citation type="submission" date="2016-11" db="UniProtKB">
        <authorList>
            <consortium name="WormBaseParasite"/>
        </authorList>
    </citation>
    <scope>IDENTIFICATION</scope>
</reference>
<dbReference type="InterPro" id="IPR023796">
    <property type="entry name" value="Serpin_dom"/>
</dbReference>
<evidence type="ECO:0000313" key="4">
    <source>
        <dbReference type="Proteomes" id="UP000095287"/>
    </source>
</evidence>
<dbReference type="PANTHER" id="PTHR11461:SF211">
    <property type="entry name" value="GH10112P-RELATED"/>
    <property type="match status" value="1"/>
</dbReference>
<feature type="domain" description="Serpin" evidence="3">
    <location>
        <begin position="38"/>
        <end position="395"/>
    </location>
</feature>
<name>A0A1I8AAD2_9BILA</name>
<evidence type="ECO:0000256" key="1">
    <source>
        <dbReference type="ARBA" id="ARBA00009500"/>
    </source>
</evidence>